<comment type="caution">
    <text evidence="1">The sequence shown here is derived from an EMBL/GenBank/DDBJ whole genome shotgun (WGS) entry which is preliminary data.</text>
</comment>
<dbReference type="RefSeq" id="WP_139495178.1">
    <property type="nucleotide sequence ID" value="NZ_CAWORL010000018.1"/>
</dbReference>
<sequence>MTTETEKPALQRARSQGHQPFNDLVRRDWERFIRQSPDNFDALLYRPNREETQAAMTGAMFGMGDMQQATISYEQEPELVAALVAPLDDDGFMSMWDGDAMGMGDSGILTVLLSCVLAPEGSILEWKEETATGDVRSVFWYVQNVRAVGSAAVGALHTCVPCGDLTQAKLEAAKVAMGDNNDE</sequence>
<dbReference type="EMBL" id="PDXJ01000025">
    <property type="protein sequence ID" value="TND51977.1"/>
    <property type="molecule type" value="Genomic_DNA"/>
</dbReference>
<name>A0AAX2UPG2_AERVE</name>
<reference evidence="1" key="1">
    <citation type="submission" date="2017-10" db="EMBL/GenBank/DDBJ databases">
        <authorList>
            <person name="Colston S.M."/>
            <person name="Graf J."/>
        </authorList>
    </citation>
    <scope>NUCLEOTIDE SEQUENCE</scope>
    <source>
        <strain evidence="1">BAQ071013-135</strain>
    </source>
</reference>
<accession>A0AAX2UPG2</accession>
<dbReference type="AlphaFoldDB" id="A0AAX2UPG2"/>
<dbReference type="Proteomes" id="UP000796104">
    <property type="component" value="Unassembled WGS sequence"/>
</dbReference>
<reference evidence="1" key="2">
    <citation type="journal article" date="2019" name="PLoS ONE">
        <title>Identification and characterization of putative Aeromonas spp. T3SS effectors.</title>
        <authorList>
            <person name="Rangel L.T."/>
            <person name="Marden J."/>
            <person name="Colston S."/>
            <person name="Setubal J.C."/>
            <person name="Graf J."/>
            <person name="Gogarten J.P."/>
        </authorList>
    </citation>
    <scope>NUCLEOTIDE SEQUENCE</scope>
    <source>
        <strain evidence="1">BAQ071013-135</strain>
    </source>
</reference>
<proteinExistence type="predicted"/>
<evidence type="ECO:0000313" key="1">
    <source>
        <dbReference type="EMBL" id="TND51977.1"/>
    </source>
</evidence>
<organism evidence="1 2">
    <name type="scientific">Aeromonas veronii</name>
    <dbReference type="NCBI Taxonomy" id="654"/>
    <lineage>
        <taxon>Bacteria</taxon>
        <taxon>Pseudomonadati</taxon>
        <taxon>Pseudomonadota</taxon>
        <taxon>Gammaproteobacteria</taxon>
        <taxon>Aeromonadales</taxon>
        <taxon>Aeromonadaceae</taxon>
        <taxon>Aeromonas</taxon>
    </lineage>
</organism>
<protein>
    <submittedName>
        <fullName evidence="1">Uncharacterized protein</fullName>
    </submittedName>
</protein>
<evidence type="ECO:0000313" key="2">
    <source>
        <dbReference type="Proteomes" id="UP000796104"/>
    </source>
</evidence>
<gene>
    <name evidence="1" type="ORF">CF123_17825</name>
</gene>